<name>A0AB34IC04_PRYPA</name>
<dbReference type="GO" id="GO:0005739">
    <property type="term" value="C:mitochondrion"/>
    <property type="evidence" value="ECO:0007669"/>
    <property type="project" value="TreeGrafter"/>
</dbReference>
<dbReference type="Pfam" id="PF05198">
    <property type="entry name" value="IF3_N"/>
    <property type="match status" value="1"/>
</dbReference>
<dbReference type="InterPro" id="IPR036788">
    <property type="entry name" value="T_IF-3_C_sf"/>
</dbReference>
<feature type="region of interest" description="Disordered" evidence="4">
    <location>
        <begin position="103"/>
        <end position="137"/>
    </location>
</feature>
<evidence type="ECO:0000313" key="8">
    <source>
        <dbReference type="Proteomes" id="UP001515480"/>
    </source>
</evidence>
<organism evidence="7 8">
    <name type="scientific">Prymnesium parvum</name>
    <name type="common">Toxic golden alga</name>
    <dbReference type="NCBI Taxonomy" id="97485"/>
    <lineage>
        <taxon>Eukaryota</taxon>
        <taxon>Haptista</taxon>
        <taxon>Haptophyta</taxon>
        <taxon>Prymnesiophyceae</taxon>
        <taxon>Prymnesiales</taxon>
        <taxon>Prymnesiaceae</taxon>
        <taxon>Prymnesium</taxon>
    </lineage>
</organism>
<dbReference type="SUPFAM" id="SSF55200">
    <property type="entry name" value="Translation initiation factor IF3, C-terminal domain"/>
    <property type="match status" value="1"/>
</dbReference>
<comment type="similarity">
    <text evidence="1">Belongs to the IF-3 family.</text>
</comment>
<evidence type="ECO:0008006" key="9">
    <source>
        <dbReference type="Google" id="ProtNLM"/>
    </source>
</evidence>
<dbReference type="Pfam" id="PF00707">
    <property type="entry name" value="IF3_C"/>
    <property type="match status" value="1"/>
</dbReference>
<dbReference type="GO" id="GO:0070124">
    <property type="term" value="P:mitochondrial translational initiation"/>
    <property type="evidence" value="ECO:0007669"/>
    <property type="project" value="TreeGrafter"/>
</dbReference>
<evidence type="ECO:0000256" key="4">
    <source>
        <dbReference type="SAM" id="MobiDB-lite"/>
    </source>
</evidence>
<dbReference type="InterPro" id="IPR019815">
    <property type="entry name" value="Translation_initiation_fac_3_C"/>
</dbReference>
<proteinExistence type="inferred from homology"/>
<evidence type="ECO:0000256" key="2">
    <source>
        <dbReference type="ARBA" id="ARBA00022540"/>
    </source>
</evidence>
<dbReference type="AlphaFoldDB" id="A0AB34IC04"/>
<evidence type="ECO:0000259" key="5">
    <source>
        <dbReference type="Pfam" id="PF00707"/>
    </source>
</evidence>
<evidence type="ECO:0000313" key="7">
    <source>
        <dbReference type="EMBL" id="KAL1495997.1"/>
    </source>
</evidence>
<sequence>MLRMLLTPTRAAPPLCRAASLRSPARHLSRHRAPPPPPRPALARPRSDEQVLSITEVRLISEDGSTLGVLPSREALDIAKQRGFHLLEVRKSDTPPVWRLVDELQHLKPPPQGESRGREKKERKKPPKQKEVRLTDRTEDHDLAHRSKLVRVFLSKGMVVKLAVLNTGRTEGDYSRAEVLISRVAAECEDVGKLGSISGAKDARIDETTNASNPILGLVTGFITPLAGKNREKT</sequence>
<keyword evidence="8" id="KW-1185">Reference proteome</keyword>
<gene>
    <name evidence="7" type="ORF">AB1Y20_014634</name>
</gene>
<feature type="region of interest" description="Disordered" evidence="4">
    <location>
        <begin position="20"/>
        <end position="48"/>
    </location>
</feature>
<dbReference type="EMBL" id="JBGBPQ010000030">
    <property type="protein sequence ID" value="KAL1495997.1"/>
    <property type="molecule type" value="Genomic_DNA"/>
</dbReference>
<accession>A0AB34IC04</accession>
<reference evidence="7 8" key="1">
    <citation type="journal article" date="2024" name="Science">
        <title>Giant polyketide synthase enzymes in the biosynthesis of giant marine polyether toxins.</title>
        <authorList>
            <person name="Fallon T.R."/>
            <person name="Shende V.V."/>
            <person name="Wierzbicki I.H."/>
            <person name="Pendleton A.L."/>
            <person name="Watervoot N.F."/>
            <person name="Auber R.P."/>
            <person name="Gonzalez D.J."/>
            <person name="Wisecaver J.H."/>
            <person name="Moore B.S."/>
        </authorList>
    </citation>
    <scope>NUCLEOTIDE SEQUENCE [LARGE SCALE GENOMIC DNA]</scope>
    <source>
        <strain evidence="7 8">12B1</strain>
    </source>
</reference>
<dbReference type="GO" id="GO:0003743">
    <property type="term" value="F:translation initiation factor activity"/>
    <property type="evidence" value="ECO:0007669"/>
    <property type="project" value="UniProtKB-KW"/>
</dbReference>
<keyword evidence="2" id="KW-0396">Initiation factor</keyword>
<evidence type="ECO:0000256" key="1">
    <source>
        <dbReference type="ARBA" id="ARBA00005439"/>
    </source>
</evidence>
<dbReference type="GO" id="GO:0043022">
    <property type="term" value="F:ribosome binding"/>
    <property type="evidence" value="ECO:0007669"/>
    <property type="project" value="TreeGrafter"/>
</dbReference>
<dbReference type="PANTHER" id="PTHR10938">
    <property type="entry name" value="TRANSLATION INITIATION FACTOR IF-3"/>
    <property type="match status" value="1"/>
</dbReference>
<protein>
    <recommendedName>
        <fullName evidence="9">Translation initiation factor IF-3</fullName>
    </recommendedName>
</protein>
<keyword evidence="3" id="KW-0648">Protein biosynthesis</keyword>
<dbReference type="GO" id="GO:0032790">
    <property type="term" value="P:ribosome disassembly"/>
    <property type="evidence" value="ECO:0007669"/>
    <property type="project" value="TreeGrafter"/>
</dbReference>
<dbReference type="InterPro" id="IPR019814">
    <property type="entry name" value="Translation_initiation_fac_3_N"/>
</dbReference>
<dbReference type="InterPro" id="IPR001288">
    <property type="entry name" value="Translation_initiation_fac_3"/>
</dbReference>
<dbReference type="InterPro" id="IPR036787">
    <property type="entry name" value="T_IF-3_N_sf"/>
</dbReference>
<feature type="compositionally biased region" description="Basic and acidic residues" evidence="4">
    <location>
        <begin position="128"/>
        <end position="137"/>
    </location>
</feature>
<comment type="caution">
    <text evidence="7">The sequence shown here is derived from an EMBL/GenBank/DDBJ whole genome shotgun (WGS) entry which is preliminary data.</text>
</comment>
<feature type="domain" description="Translation initiation factor 3 C-terminal" evidence="5">
    <location>
        <begin position="130"/>
        <end position="194"/>
    </location>
</feature>
<dbReference type="SUPFAM" id="SSF54364">
    <property type="entry name" value="Translation initiation factor IF3, N-terminal domain"/>
    <property type="match status" value="1"/>
</dbReference>
<dbReference type="NCBIfam" id="TIGR00168">
    <property type="entry name" value="infC"/>
    <property type="match status" value="1"/>
</dbReference>
<dbReference type="Gene3D" id="3.10.20.80">
    <property type="entry name" value="Translation initiation factor 3 (IF-3), N-terminal domain"/>
    <property type="match status" value="1"/>
</dbReference>
<dbReference type="Proteomes" id="UP001515480">
    <property type="component" value="Unassembled WGS sequence"/>
</dbReference>
<dbReference type="PANTHER" id="PTHR10938:SF0">
    <property type="entry name" value="TRANSLATION INITIATION FACTOR IF-3, MITOCHONDRIAL"/>
    <property type="match status" value="1"/>
</dbReference>
<feature type="domain" description="Translation initiation factor 3 N-terminal" evidence="6">
    <location>
        <begin position="54"/>
        <end position="102"/>
    </location>
</feature>
<evidence type="ECO:0000256" key="3">
    <source>
        <dbReference type="ARBA" id="ARBA00022917"/>
    </source>
</evidence>
<evidence type="ECO:0000259" key="6">
    <source>
        <dbReference type="Pfam" id="PF05198"/>
    </source>
</evidence>
<feature type="compositionally biased region" description="Basic residues" evidence="4">
    <location>
        <begin position="24"/>
        <end position="33"/>
    </location>
</feature>
<dbReference type="Gene3D" id="3.30.110.10">
    <property type="entry name" value="Translation initiation factor 3 (IF-3), C-terminal domain"/>
    <property type="match status" value="1"/>
</dbReference>